<dbReference type="GO" id="GO:0003677">
    <property type="term" value="F:DNA binding"/>
    <property type="evidence" value="ECO:0007669"/>
    <property type="project" value="UniProtKB-UniRule"/>
</dbReference>
<dbReference type="PROSITE" id="PS51740">
    <property type="entry name" value="SPOVT_ABRB"/>
    <property type="match status" value="1"/>
</dbReference>
<proteinExistence type="predicted"/>
<keyword evidence="4" id="KW-1185">Reference proteome</keyword>
<evidence type="ECO:0000256" key="1">
    <source>
        <dbReference type="PROSITE-ProRule" id="PRU01076"/>
    </source>
</evidence>
<evidence type="ECO:0000259" key="2">
    <source>
        <dbReference type="PROSITE" id="PS51740"/>
    </source>
</evidence>
<evidence type="ECO:0000313" key="4">
    <source>
        <dbReference type="Proteomes" id="UP000199048"/>
    </source>
</evidence>
<dbReference type="InterPro" id="IPR037914">
    <property type="entry name" value="SpoVT-AbrB_sf"/>
</dbReference>
<dbReference type="SUPFAM" id="SSF89447">
    <property type="entry name" value="AbrB/MazE/MraZ-like"/>
    <property type="match status" value="1"/>
</dbReference>
<dbReference type="OrthoDB" id="7916886at2"/>
<reference evidence="4" key="1">
    <citation type="submission" date="2016-10" db="EMBL/GenBank/DDBJ databases">
        <authorList>
            <person name="Varghese N."/>
            <person name="Submissions S."/>
        </authorList>
    </citation>
    <scope>NUCLEOTIDE SEQUENCE [LARGE SCALE GENOMIC DNA]</scope>
    <source>
        <strain evidence="4">BL36</strain>
    </source>
</reference>
<dbReference type="SMART" id="SM00966">
    <property type="entry name" value="SpoVT_AbrB"/>
    <property type="match status" value="1"/>
</dbReference>
<dbReference type="Proteomes" id="UP000199048">
    <property type="component" value="Unassembled WGS sequence"/>
</dbReference>
<dbReference type="InterPro" id="IPR007159">
    <property type="entry name" value="SpoVT-AbrB_dom"/>
</dbReference>
<dbReference type="STRING" id="582667.SAMN05192568_100163"/>
<keyword evidence="1" id="KW-0238">DNA-binding</keyword>
<organism evidence="3 4">
    <name type="scientific">Methylobacterium pseudosasicola</name>
    <dbReference type="NCBI Taxonomy" id="582667"/>
    <lineage>
        <taxon>Bacteria</taxon>
        <taxon>Pseudomonadati</taxon>
        <taxon>Pseudomonadota</taxon>
        <taxon>Alphaproteobacteria</taxon>
        <taxon>Hyphomicrobiales</taxon>
        <taxon>Methylobacteriaceae</taxon>
        <taxon>Methylobacterium</taxon>
    </lineage>
</organism>
<dbReference type="EMBL" id="FOTK01000001">
    <property type="protein sequence ID" value="SFL12331.1"/>
    <property type="molecule type" value="Genomic_DNA"/>
</dbReference>
<dbReference type="Gene3D" id="2.10.260.10">
    <property type="match status" value="1"/>
</dbReference>
<feature type="domain" description="SpoVT-AbrB" evidence="2">
    <location>
        <begin position="4"/>
        <end position="49"/>
    </location>
</feature>
<protein>
    <recommendedName>
        <fullName evidence="2">SpoVT-AbrB domain-containing protein</fullName>
    </recommendedName>
</protein>
<sequence length="86" mass="9478">MRFVTDAKVAADGRMVLPQSVREALGVTGETRLVVTVDGDEVRLSPVGRVVSKLQALYRENVRYDADSSAFLKERRAEEEGQDPVA</sequence>
<gene>
    <name evidence="3" type="ORF">SAMN05192568_100163</name>
</gene>
<accession>A0A1I4F7E7</accession>
<name>A0A1I4F7E7_9HYPH</name>
<dbReference type="AlphaFoldDB" id="A0A1I4F7E7"/>
<evidence type="ECO:0000313" key="3">
    <source>
        <dbReference type="EMBL" id="SFL12331.1"/>
    </source>
</evidence>